<dbReference type="Gene3D" id="3.30.420.10">
    <property type="entry name" value="Ribonuclease H-like superfamily/Ribonuclease H"/>
    <property type="match status" value="1"/>
</dbReference>
<dbReference type="EMBL" id="BSXU01014599">
    <property type="protein sequence ID" value="GME81129.1"/>
    <property type="molecule type" value="Genomic_DNA"/>
</dbReference>
<evidence type="ECO:0000256" key="7">
    <source>
        <dbReference type="ARBA" id="ARBA00022842"/>
    </source>
</evidence>
<evidence type="ECO:0000256" key="5">
    <source>
        <dbReference type="ARBA" id="ARBA00022759"/>
    </source>
</evidence>
<dbReference type="Proteomes" id="UP001165063">
    <property type="component" value="Unassembled WGS sequence"/>
</dbReference>
<evidence type="ECO:0000256" key="13">
    <source>
        <dbReference type="SAM" id="MobiDB-lite"/>
    </source>
</evidence>
<dbReference type="GO" id="GO:0015074">
    <property type="term" value="P:DNA integration"/>
    <property type="evidence" value="ECO:0007669"/>
    <property type="project" value="UniProtKB-KW"/>
</dbReference>
<feature type="compositionally biased region" description="Polar residues" evidence="13">
    <location>
        <begin position="1"/>
        <end position="31"/>
    </location>
</feature>
<evidence type="ECO:0000256" key="11">
    <source>
        <dbReference type="ARBA" id="ARBA00023125"/>
    </source>
</evidence>
<evidence type="ECO:0000256" key="6">
    <source>
        <dbReference type="ARBA" id="ARBA00022801"/>
    </source>
</evidence>
<evidence type="ECO:0000313" key="14">
    <source>
        <dbReference type="EMBL" id="GME81129.1"/>
    </source>
</evidence>
<keyword evidence="11" id="KW-0238">DNA-binding</keyword>
<evidence type="ECO:0000256" key="8">
    <source>
        <dbReference type="ARBA" id="ARBA00022908"/>
    </source>
</evidence>
<accession>A0A9W6T6L9</accession>
<keyword evidence="4" id="KW-0479">Metal-binding</keyword>
<keyword evidence="10" id="KW-0239">DNA-directed DNA polymerase</keyword>
<keyword evidence="12" id="KW-0233">DNA recombination</keyword>
<protein>
    <submittedName>
        <fullName evidence="14">Unnamed protein product</fullName>
    </submittedName>
</protein>
<keyword evidence="8" id="KW-0229">DNA integration</keyword>
<dbReference type="PANTHER" id="PTHR42648">
    <property type="entry name" value="TRANSPOSASE, PUTATIVE-RELATED"/>
    <property type="match status" value="1"/>
</dbReference>
<dbReference type="GO" id="GO:0003677">
    <property type="term" value="F:DNA binding"/>
    <property type="evidence" value="ECO:0007669"/>
    <property type="project" value="UniProtKB-KW"/>
</dbReference>
<dbReference type="AlphaFoldDB" id="A0A9W6T6L9"/>
<evidence type="ECO:0000256" key="3">
    <source>
        <dbReference type="ARBA" id="ARBA00022722"/>
    </source>
</evidence>
<keyword evidence="15" id="KW-1185">Reference proteome</keyword>
<keyword evidence="1" id="KW-0808">Transferase</keyword>
<keyword evidence="2" id="KW-0548">Nucleotidyltransferase</keyword>
<dbReference type="GO" id="GO:0003964">
    <property type="term" value="F:RNA-directed DNA polymerase activity"/>
    <property type="evidence" value="ECO:0007669"/>
    <property type="project" value="UniProtKB-KW"/>
</dbReference>
<evidence type="ECO:0000256" key="12">
    <source>
        <dbReference type="ARBA" id="ARBA00023172"/>
    </source>
</evidence>
<feature type="region of interest" description="Disordered" evidence="13">
    <location>
        <begin position="1"/>
        <end position="34"/>
    </location>
</feature>
<dbReference type="InterPro" id="IPR039537">
    <property type="entry name" value="Retrotran_Ty1/copia-like"/>
</dbReference>
<keyword evidence="3" id="KW-0540">Nuclease</keyword>
<evidence type="ECO:0000256" key="1">
    <source>
        <dbReference type="ARBA" id="ARBA00022679"/>
    </source>
</evidence>
<sequence length="118" mass="13012">MAAQTPPDTTSSIVQQPSAPRSSHQNGSAENANHLIGEKVQKLLNHAGIPIQFWPHAFMHAVFMHNQLPLNGSSPNQRFNRDAKVFDASNAIPFGARVFVRNEDDHQKYGKQDSVKAA</sequence>
<dbReference type="OrthoDB" id="4252713at2759"/>
<evidence type="ECO:0000256" key="2">
    <source>
        <dbReference type="ARBA" id="ARBA00022695"/>
    </source>
</evidence>
<evidence type="ECO:0000256" key="4">
    <source>
        <dbReference type="ARBA" id="ARBA00022723"/>
    </source>
</evidence>
<evidence type="ECO:0000256" key="9">
    <source>
        <dbReference type="ARBA" id="ARBA00022918"/>
    </source>
</evidence>
<dbReference type="GO" id="GO:0003887">
    <property type="term" value="F:DNA-directed DNA polymerase activity"/>
    <property type="evidence" value="ECO:0007669"/>
    <property type="project" value="UniProtKB-KW"/>
</dbReference>
<gene>
    <name evidence="14" type="ORF">Amon01_000995800</name>
</gene>
<comment type="caution">
    <text evidence="14">The sequence shown here is derived from an EMBL/GenBank/DDBJ whole genome shotgun (WGS) entry which is preliminary data.</text>
</comment>
<dbReference type="SUPFAM" id="SSF53098">
    <property type="entry name" value="Ribonuclease H-like"/>
    <property type="match status" value="1"/>
</dbReference>
<dbReference type="InterPro" id="IPR036397">
    <property type="entry name" value="RNaseH_sf"/>
</dbReference>
<evidence type="ECO:0000313" key="15">
    <source>
        <dbReference type="Proteomes" id="UP001165063"/>
    </source>
</evidence>
<reference evidence="14" key="1">
    <citation type="submission" date="2023-04" db="EMBL/GenBank/DDBJ databases">
        <title>Ambrosiozyma monospora NBRC 1965.</title>
        <authorList>
            <person name="Ichikawa N."/>
            <person name="Sato H."/>
            <person name="Tonouchi N."/>
        </authorList>
    </citation>
    <scope>NUCLEOTIDE SEQUENCE</scope>
    <source>
        <strain evidence="14">NBRC 1965</strain>
    </source>
</reference>
<name>A0A9W6T6L9_AMBMO</name>
<keyword evidence="6" id="KW-0378">Hydrolase</keyword>
<dbReference type="PANTHER" id="PTHR42648:SF11">
    <property type="entry name" value="TRANSPOSON TY4-P GAG-POL POLYPROTEIN"/>
    <property type="match status" value="1"/>
</dbReference>
<dbReference type="GO" id="GO:0004519">
    <property type="term" value="F:endonuclease activity"/>
    <property type="evidence" value="ECO:0007669"/>
    <property type="project" value="UniProtKB-KW"/>
</dbReference>
<dbReference type="GO" id="GO:0006310">
    <property type="term" value="P:DNA recombination"/>
    <property type="evidence" value="ECO:0007669"/>
    <property type="project" value="UniProtKB-KW"/>
</dbReference>
<proteinExistence type="predicted"/>
<keyword evidence="5" id="KW-0255">Endonuclease</keyword>
<keyword evidence="9" id="KW-0695">RNA-directed DNA polymerase</keyword>
<organism evidence="14 15">
    <name type="scientific">Ambrosiozyma monospora</name>
    <name type="common">Yeast</name>
    <name type="synonym">Endomycopsis monosporus</name>
    <dbReference type="NCBI Taxonomy" id="43982"/>
    <lineage>
        <taxon>Eukaryota</taxon>
        <taxon>Fungi</taxon>
        <taxon>Dikarya</taxon>
        <taxon>Ascomycota</taxon>
        <taxon>Saccharomycotina</taxon>
        <taxon>Pichiomycetes</taxon>
        <taxon>Pichiales</taxon>
        <taxon>Pichiaceae</taxon>
        <taxon>Ambrosiozyma</taxon>
    </lineage>
</organism>
<evidence type="ECO:0000256" key="10">
    <source>
        <dbReference type="ARBA" id="ARBA00022932"/>
    </source>
</evidence>
<keyword evidence="7" id="KW-0460">Magnesium</keyword>
<dbReference type="InterPro" id="IPR012337">
    <property type="entry name" value="RNaseH-like_sf"/>
</dbReference>
<dbReference type="GO" id="GO:0046872">
    <property type="term" value="F:metal ion binding"/>
    <property type="evidence" value="ECO:0007669"/>
    <property type="project" value="UniProtKB-KW"/>
</dbReference>
<dbReference type="GO" id="GO:0016787">
    <property type="term" value="F:hydrolase activity"/>
    <property type="evidence" value="ECO:0007669"/>
    <property type="project" value="UniProtKB-KW"/>
</dbReference>